<proteinExistence type="predicted"/>
<keyword evidence="1" id="KW-1133">Transmembrane helix</keyword>
<feature type="transmembrane region" description="Helical" evidence="1">
    <location>
        <begin position="37"/>
        <end position="61"/>
    </location>
</feature>
<dbReference type="Proteomes" id="UP000053724">
    <property type="component" value="Unassembled WGS sequence"/>
</dbReference>
<evidence type="ECO:0000313" key="3">
    <source>
        <dbReference type="Proteomes" id="UP000053724"/>
    </source>
</evidence>
<dbReference type="EMBL" id="LCUF01000039">
    <property type="protein sequence ID" value="KQA22489.1"/>
    <property type="molecule type" value="Genomic_DNA"/>
</dbReference>
<accession>A0A0Q0KFY8</accession>
<gene>
    <name evidence="2" type="ORF">AAY55_17060</name>
</gene>
<reference evidence="2 3" key="1">
    <citation type="journal article" date="2015" name="Genome Biol. Evol.">
        <title>The Dynamics of Genetic Interactions between Vibrio metoecus and Vibrio cholerae, Two Close Relatives Co-Occurring in the Environment.</title>
        <authorList>
            <person name="Orata F.D."/>
            <person name="Kirchberger P.C."/>
            <person name="Meheust R."/>
            <person name="Barlow E.J."/>
            <person name="Tarr C.L."/>
            <person name="Boucher Y."/>
        </authorList>
    </citation>
    <scope>NUCLEOTIDE SEQUENCE [LARGE SCALE GENOMIC DNA]</scope>
    <source>
        <strain evidence="2 3">08-2459</strain>
    </source>
</reference>
<keyword evidence="1" id="KW-0812">Transmembrane</keyword>
<keyword evidence="1" id="KW-0472">Membrane</keyword>
<protein>
    <submittedName>
        <fullName evidence="2">Uncharacterized protein</fullName>
    </submittedName>
</protein>
<dbReference type="PATRIC" id="fig|1481663.8.peg.3558"/>
<name>A0A0Q0KFY8_VIBMT</name>
<evidence type="ECO:0000256" key="1">
    <source>
        <dbReference type="SAM" id="Phobius"/>
    </source>
</evidence>
<dbReference type="AlphaFoldDB" id="A0A0Q0KFY8"/>
<evidence type="ECO:0000313" key="2">
    <source>
        <dbReference type="EMBL" id="KQA22489.1"/>
    </source>
</evidence>
<organism evidence="2 3">
    <name type="scientific">Vibrio metoecus</name>
    <dbReference type="NCBI Taxonomy" id="1481663"/>
    <lineage>
        <taxon>Bacteria</taxon>
        <taxon>Pseudomonadati</taxon>
        <taxon>Pseudomonadota</taxon>
        <taxon>Gammaproteobacteria</taxon>
        <taxon>Vibrionales</taxon>
        <taxon>Vibrionaceae</taxon>
        <taxon>Vibrio</taxon>
    </lineage>
</organism>
<comment type="caution">
    <text evidence="2">The sequence shown here is derived from an EMBL/GenBank/DDBJ whole genome shotgun (WGS) entry which is preliminary data.</text>
</comment>
<sequence length="199" mass="22907">MRCQPLRRALSVSVVQRKKLNICFTISDVDWQITKDIFGIAASIATVLGGFAACFAAYFAYSGVSTWQKSIRLQKRYDYIEPMHIALDGMLEKRFAFRSSVAKYSEDKINYREFSENVSAFTQYQSDLKRYSSLLKHELSSSERKQLDRYFAKVNDGFNDFLGTKPVEVGSFDKRLESFNGKHFVSAVQEYKGYLNSLK</sequence>